<evidence type="ECO:0000313" key="4">
    <source>
        <dbReference type="Proteomes" id="UP000198614"/>
    </source>
</evidence>
<dbReference type="Pfam" id="PF00459">
    <property type="entry name" value="Inositol_P"/>
    <property type="match status" value="1"/>
</dbReference>
<dbReference type="AlphaFoldDB" id="A0A1G7MCK2"/>
<dbReference type="Gene3D" id="3.40.190.80">
    <property type="match status" value="1"/>
</dbReference>
<organism evidence="3 4">
    <name type="scientific">Streptomyces griseoaurantiacus</name>
    <dbReference type="NCBI Taxonomy" id="68213"/>
    <lineage>
        <taxon>Bacteria</taxon>
        <taxon>Bacillati</taxon>
        <taxon>Actinomycetota</taxon>
        <taxon>Actinomycetes</taxon>
        <taxon>Kitasatosporales</taxon>
        <taxon>Streptomycetaceae</taxon>
        <taxon>Streptomyces</taxon>
        <taxon>Streptomyces aurantiacus group</taxon>
    </lineage>
</organism>
<dbReference type="OrthoDB" id="9785695at2"/>
<comment type="cofactor">
    <cofactor evidence="1">
        <name>Mg(2+)</name>
        <dbReference type="ChEBI" id="CHEBI:18420"/>
    </cofactor>
</comment>
<accession>A0A1G7MCK2</accession>
<feature type="binding site" evidence="1">
    <location>
        <position position="119"/>
    </location>
    <ligand>
        <name>Mg(2+)</name>
        <dbReference type="ChEBI" id="CHEBI:18420"/>
        <label>1</label>
        <note>catalytic</note>
    </ligand>
</feature>
<dbReference type="PRINTS" id="PR00377">
    <property type="entry name" value="IMPHPHTASES"/>
</dbReference>
<name>A0A1G7MCK2_9ACTN</name>
<dbReference type="GO" id="GO:0006020">
    <property type="term" value="P:inositol metabolic process"/>
    <property type="evidence" value="ECO:0007669"/>
    <property type="project" value="TreeGrafter"/>
</dbReference>
<proteinExistence type="predicted"/>
<feature type="region of interest" description="Disordered" evidence="2">
    <location>
        <begin position="1"/>
        <end position="27"/>
    </location>
</feature>
<keyword evidence="1" id="KW-0460">Magnesium</keyword>
<dbReference type="EMBL" id="FNAX01000009">
    <property type="protein sequence ID" value="SDF59538.1"/>
    <property type="molecule type" value="Genomic_DNA"/>
</dbReference>
<dbReference type="Gene3D" id="3.30.540.10">
    <property type="entry name" value="Fructose-1,6-Bisphosphatase, subunit A, domain 1"/>
    <property type="match status" value="1"/>
</dbReference>
<keyword evidence="1" id="KW-0479">Metal-binding</keyword>
<dbReference type="PANTHER" id="PTHR20854">
    <property type="entry name" value="INOSITOL MONOPHOSPHATASE"/>
    <property type="match status" value="1"/>
</dbReference>
<gene>
    <name evidence="3" type="ORF">SAMN05216260_109142</name>
</gene>
<dbReference type="PANTHER" id="PTHR20854:SF4">
    <property type="entry name" value="INOSITOL-1-MONOPHOSPHATASE-RELATED"/>
    <property type="match status" value="1"/>
</dbReference>
<dbReference type="SUPFAM" id="SSF56655">
    <property type="entry name" value="Carbohydrate phosphatase"/>
    <property type="match status" value="1"/>
</dbReference>
<reference evidence="3 4" key="1">
    <citation type="submission" date="2016-10" db="EMBL/GenBank/DDBJ databases">
        <authorList>
            <person name="de Groot N.N."/>
        </authorList>
    </citation>
    <scope>NUCLEOTIDE SEQUENCE [LARGE SCALE GENOMIC DNA]</scope>
    <source>
        <strain evidence="3 4">CGMCC 4.1859</strain>
    </source>
</reference>
<evidence type="ECO:0000256" key="1">
    <source>
        <dbReference type="PIRSR" id="PIRSR600760-2"/>
    </source>
</evidence>
<sequence length="298" mass="31727">MSAVQSQNKSQNKSQKKSQNKSESQAALQAEMKAAGIDEVLLGEARAAVEAAGAVLRERYTTHARARNIAEIFEELQANDNAVLPELERRLLAARPGSRWVEDELATGAMPEGEWWIVDPAEGNINHVHGMPDWAVTATLMRDNRPVLTAVHLPLAGDTYTAVAGHGATLDGEPLHVSTKTGLDAALVATGQAQPDEDEETYRRIGESVTALLTAGLVVRVSVPATLQLINVAAGRMEAFWQYSEVRSGLVSGALLVTEAGGVVTDIHGDPWTPARRDFLAAAPGVHRAVSAALAPVK</sequence>
<dbReference type="GO" id="GO:0046872">
    <property type="term" value="F:metal ion binding"/>
    <property type="evidence" value="ECO:0007669"/>
    <property type="project" value="UniProtKB-KW"/>
</dbReference>
<dbReference type="InterPro" id="IPR000760">
    <property type="entry name" value="Inositol_monophosphatase-like"/>
</dbReference>
<feature type="compositionally biased region" description="Low complexity" evidence="2">
    <location>
        <begin position="1"/>
        <end position="13"/>
    </location>
</feature>
<dbReference type="GO" id="GO:0008934">
    <property type="term" value="F:inositol monophosphate 1-phosphatase activity"/>
    <property type="evidence" value="ECO:0007669"/>
    <property type="project" value="TreeGrafter"/>
</dbReference>
<evidence type="ECO:0000256" key="2">
    <source>
        <dbReference type="SAM" id="MobiDB-lite"/>
    </source>
</evidence>
<protein>
    <submittedName>
        <fullName evidence="3">Myo-inositol-1(Or 4)-monophosphatase</fullName>
    </submittedName>
</protein>
<dbReference type="Proteomes" id="UP000198614">
    <property type="component" value="Unassembled WGS sequence"/>
</dbReference>
<evidence type="ECO:0000313" key="3">
    <source>
        <dbReference type="EMBL" id="SDF59538.1"/>
    </source>
</evidence>
<dbReference type="GO" id="GO:0007165">
    <property type="term" value="P:signal transduction"/>
    <property type="evidence" value="ECO:0007669"/>
    <property type="project" value="TreeGrafter"/>
</dbReference>